<feature type="domain" description="GTPase-associated protein 1 N-terminal" evidence="1">
    <location>
        <begin position="3"/>
        <end position="135"/>
    </location>
</feature>
<reference evidence="3 4" key="1">
    <citation type="submission" date="2019-08" db="EMBL/GenBank/DDBJ databases">
        <title>Deep-cultivation of Planctomycetes and their phenomic and genomic characterization uncovers novel biology.</title>
        <authorList>
            <person name="Wiegand S."/>
            <person name="Jogler M."/>
            <person name="Boedeker C."/>
            <person name="Pinto D."/>
            <person name="Vollmers J."/>
            <person name="Rivas-Marin E."/>
            <person name="Kohn T."/>
            <person name="Peeters S.H."/>
            <person name="Heuer A."/>
            <person name="Rast P."/>
            <person name="Oberbeckmann S."/>
            <person name="Bunk B."/>
            <person name="Jeske O."/>
            <person name="Meyerdierks A."/>
            <person name="Storesund J.E."/>
            <person name="Kallscheuer N."/>
            <person name="Luecker S."/>
            <person name="Lage O.M."/>
            <person name="Pohl T."/>
            <person name="Merkel B.J."/>
            <person name="Hornburger P."/>
            <person name="Mueller R.-W."/>
            <person name="Bruemmer F."/>
            <person name="Labrenz M."/>
            <person name="Spormann A.M."/>
            <person name="Op den Camp H."/>
            <person name="Overmann J."/>
            <person name="Amann R."/>
            <person name="Jetten M.S.M."/>
            <person name="Mascher T."/>
            <person name="Medema M.H."/>
            <person name="Devos D.P."/>
            <person name="Kaster A.-K."/>
            <person name="Ovreas L."/>
            <person name="Rohde M."/>
            <person name="Galperin M.Y."/>
            <person name="Jogler C."/>
        </authorList>
    </citation>
    <scope>NUCLEOTIDE SEQUENCE [LARGE SCALE GENOMIC DNA]</scope>
    <source>
        <strain evidence="3 4">DSM 8797</strain>
    </source>
</reference>
<dbReference type="Pfam" id="PF20014">
    <property type="entry name" value="GAP1-M"/>
    <property type="match status" value="1"/>
</dbReference>
<evidence type="ECO:0008006" key="5">
    <source>
        <dbReference type="Google" id="ProtNLM"/>
    </source>
</evidence>
<dbReference type="InterPro" id="IPR045401">
    <property type="entry name" value="GAP1-M"/>
</dbReference>
<dbReference type="GeneID" id="98648599"/>
<feature type="domain" description="GTPase-associated protein 1 middle" evidence="2">
    <location>
        <begin position="151"/>
        <end position="249"/>
    </location>
</feature>
<evidence type="ECO:0000259" key="2">
    <source>
        <dbReference type="Pfam" id="PF20014"/>
    </source>
</evidence>
<accession>A0ABX5YRQ3</accession>
<dbReference type="Proteomes" id="UP000322887">
    <property type="component" value="Chromosome"/>
</dbReference>
<dbReference type="RefSeq" id="WP_002646734.1">
    <property type="nucleotide sequence ID" value="NZ_CP042910.1"/>
</dbReference>
<name>A0ABX5YRQ3_9PLAN</name>
<evidence type="ECO:0000313" key="4">
    <source>
        <dbReference type="Proteomes" id="UP000322887"/>
    </source>
</evidence>
<dbReference type="Pfam" id="PF20013">
    <property type="entry name" value="GAP1-N2"/>
    <property type="match status" value="1"/>
</dbReference>
<evidence type="ECO:0000259" key="1">
    <source>
        <dbReference type="Pfam" id="PF20013"/>
    </source>
</evidence>
<keyword evidence="4" id="KW-1185">Reference proteome</keyword>
<dbReference type="EMBL" id="CP042910">
    <property type="protein sequence ID" value="QEG18232.1"/>
    <property type="molecule type" value="Genomic_DNA"/>
</dbReference>
<organism evidence="3 4">
    <name type="scientific">Gimesia maris</name>
    <dbReference type="NCBI Taxonomy" id="122"/>
    <lineage>
        <taxon>Bacteria</taxon>
        <taxon>Pseudomonadati</taxon>
        <taxon>Planctomycetota</taxon>
        <taxon>Planctomycetia</taxon>
        <taxon>Planctomycetales</taxon>
        <taxon>Planctomycetaceae</taxon>
        <taxon>Gimesia</taxon>
    </lineage>
</organism>
<sequence>MPIEQMIYTSCPHGLGAGAGFQTQAKSSGLSESEQYELERIDAYHYPRSLPTNPTPADIRKYCPPNLQSAELTGGFLRVTRSVYLGVDYSGRHGNYLAHSLLLPPGSRYWAIDLANWKGWREITSSTPPQLEPLRASDLMTDRFEFKDLSEFVRKDKTRDSQLRMLLHALLISRGTHRPVLIRNVADELPVWVACILKCIPCSVEKPFSFATFVNTLSAGLDLQCTTPESDLRYTDDDCNFTAYVFDYVADRFSEVDVPEDSYANFVVELLCNDTESLKDFYHFAHRFSISATAENMLQLINCYRLCNGEQLPANFNVSKTLSFANNRLKQDDGAETLIRLINAAAAALNQNATSQDRLDVAKELEAIADQSKSEEVNRIVWDHCKGIFYTELSDGGDFGLLHDILLEIATKQGLSGESLRSEILDGESLSALINRISNDSEVFDRLMMLIQETSPYDEAGIYLKDPLMNQCLTLGVELEGAPTFLVLFLSRVGRDLSPAKFAELCAQLTRQFDSIEHTRAMGEAVFSLLNSKTSAFRKKYRQSLAKNNDCSLLLEEARIRIVTMTNDIEALRAYCQELDGNLFRQTLSPFREILREGWGNSSGASRCILTEWLYGHSSILCEMDKNIQREVASSLIESISLDPNDRQSKQQIKVLESLTKSLKMDFIPDRLVIREIIMKLNRRKISTIKQFEEKWMEQSAVIDLETGREIVSLSMARLLELCRTESEHYWVIGWCSSTAGEEYALYEYQHYITGKSSRYLSPEAGSALVLAALKADNEQGHVRRIAKVAFYELDDWLYYLNKRTFGELLRRVGDGAGGLPIQLRTQWENKYQQLALQRNSMVVSIKRLFQKVISERV</sequence>
<gene>
    <name evidence="3" type="ORF">GmarT_41180</name>
</gene>
<protein>
    <recommendedName>
        <fullName evidence="5">DUF4132 domain-containing protein</fullName>
    </recommendedName>
</protein>
<proteinExistence type="predicted"/>
<dbReference type="InterPro" id="IPR045402">
    <property type="entry name" value="GAP1-N2"/>
</dbReference>
<evidence type="ECO:0000313" key="3">
    <source>
        <dbReference type="EMBL" id="QEG18232.1"/>
    </source>
</evidence>